<gene>
    <name evidence="2" type="ORF">FNL39_11475</name>
</gene>
<sequence>MLACAPVDGQPGTMRDSLKDRVRQKLQRQLAEDGPDPEQDDNHHIAVADDLEALEMVPADDPLVEELAQRYLVF</sequence>
<protein>
    <submittedName>
        <fullName evidence="2">Uncharacterized protein</fullName>
    </submittedName>
</protein>
<evidence type="ECO:0000313" key="2">
    <source>
        <dbReference type="EMBL" id="KAF0836574.1"/>
    </source>
</evidence>
<proteinExistence type="predicted"/>
<dbReference type="Proteomes" id="UP000798951">
    <property type="component" value="Unassembled WGS sequence"/>
</dbReference>
<evidence type="ECO:0000313" key="3">
    <source>
        <dbReference type="Proteomes" id="UP000798951"/>
    </source>
</evidence>
<feature type="region of interest" description="Disordered" evidence="1">
    <location>
        <begin position="1"/>
        <end position="42"/>
    </location>
</feature>
<organism evidence="2 3">
    <name type="scientific">Nocardia caishijiensis</name>
    <dbReference type="NCBI Taxonomy" id="184756"/>
    <lineage>
        <taxon>Bacteria</taxon>
        <taxon>Bacillati</taxon>
        <taxon>Actinomycetota</taxon>
        <taxon>Actinomycetes</taxon>
        <taxon>Mycobacteriales</taxon>
        <taxon>Nocardiaceae</taxon>
        <taxon>Nocardia</taxon>
    </lineage>
</organism>
<comment type="caution">
    <text evidence="2">The sequence shown here is derived from an EMBL/GenBank/DDBJ whole genome shotgun (WGS) entry which is preliminary data.</text>
</comment>
<reference evidence="2 3" key="1">
    <citation type="submission" date="2019-07" db="EMBL/GenBank/DDBJ databases">
        <title>Genomic Encyclopedia of Type Strains, Phase IV (KMG-IV): sequencing the most valuable type-strain genomes for metagenomic binning, comparative biology and taxonomic classification.</title>
        <authorList>
            <person name="Goeker M."/>
        </authorList>
    </citation>
    <scope>NUCLEOTIDE SEQUENCE [LARGE SCALE GENOMIC DNA]</scope>
    <source>
        <strain evidence="2 3">DSM 44831</strain>
    </source>
</reference>
<name>A0ABQ6YFF8_9NOCA</name>
<accession>A0ABQ6YFF8</accession>
<evidence type="ECO:0000256" key="1">
    <source>
        <dbReference type="SAM" id="MobiDB-lite"/>
    </source>
</evidence>
<keyword evidence="3" id="KW-1185">Reference proteome</keyword>
<dbReference type="EMBL" id="VMSD01000014">
    <property type="protein sequence ID" value="KAF0836574.1"/>
    <property type="molecule type" value="Genomic_DNA"/>
</dbReference>